<feature type="transmembrane region" description="Helical" evidence="1">
    <location>
        <begin position="516"/>
        <end position="536"/>
    </location>
</feature>
<dbReference type="AlphaFoldDB" id="A0A061B7R6"/>
<evidence type="ECO:0000313" key="3">
    <source>
        <dbReference type="EMBL" id="CDR45950.1"/>
    </source>
</evidence>
<evidence type="ECO:0000259" key="2">
    <source>
        <dbReference type="PROSITE" id="PS50275"/>
    </source>
</evidence>
<dbReference type="GO" id="GO:0005783">
    <property type="term" value="C:endoplasmic reticulum"/>
    <property type="evidence" value="ECO:0007669"/>
    <property type="project" value="TreeGrafter"/>
</dbReference>
<organism evidence="3">
    <name type="scientific">Cyberlindnera fabianii</name>
    <name type="common">Yeast</name>
    <name type="synonym">Hansenula fabianii</name>
    <dbReference type="NCBI Taxonomy" id="36022"/>
    <lineage>
        <taxon>Eukaryota</taxon>
        <taxon>Fungi</taxon>
        <taxon>Dikarya</taxon>
        <taxon>Ascomycota</taxon>
        <taxon>Saccharomycotina</taxon>
        <taxon>Saccharomycetes</taxon>
        <taxon>Phaffomycetales</taxon>
        <taxon>Phaffomycetaceae</taxon>
        <taxon>Cyberlindnera</taxon>
    </lineage>
</organism>
<accession>A0A061B7R6</accession>
<dbReference type="PROSITE" id="PS50275">
    <property type="entry name" value="SAC"/>
    <property type="match status" value="1"/>
</dbReference>
<dbReference type="PANTHER" id="PTHR45662">
    <property type="entry name" value="PHOSPHATIDYLINOSITIDE PHOSPHATASE SAC1"/>
    <property type="match status" value="1"/>
</dbReference>
<keyword evidence="1" id="KW-0812">Transmembrane</keyword>
<dbReference type="GO" id="GO:0043812">
    <property type="term" value="F:phosphatidylinositol-4-phosphate phosphatase activity"/>
    <property type="evidence" value="ECO:0007669"/>
    <property type="project" value="TreeGrafter"/>
</dbReference>
<name>A0A061B7R6_CYBFA</name>
<dbReference type="OrthoDB" id="405996at2759"/>
<protein>
    <submittedName>
        <fullName evidence="3">CYFA0S20e02190g1_1</fullName>
    </submittedName>
</protein>
<dbReference type="GO" id="GO:0034593">
    <property type="term" value="F:phosphatidylinositol bisphosphate phosphatase activity"/>
    <property type="evidence" value="ECO:0007669"/>
    <property type="project" value="UniProtKB-ARBA"/>
</dbReference>
<dbReference type="PhylomeDB" id="A0A061B7R6"/>
<dbReference type="VEuPathDB" id="FungiDB:BON22_0923"/>
<dbReference type="PANTHER" id="PTHR45662:SF2">
    <property type="entry name" value="PHOSPHATIDYLINOSITOL-3-PHOSPHATASE SAC1"/>
    <property type="match status" value="1"/>
</dbReference>
<feature type="transmembrane region" description="Helical" evidence="1">
    <location>
        <begin position="548"/>
        <end position="566"/>
    </location>
</feature>
<keyword evidence="1" id="KW-0472">Membrane</keyword>
<dbReference type="EMBL" id="LK052905">
    <property type="protein sequence ID" value="CDR45950.1"/>
    <property type="molecule type" value="Genomic_DNA"/>
</dbReference>
<evidence type="ECO:0000256" key="1">
    <source>
        <dbReference type="SAM" id="Phobius"/>
    </source>
</evidence>
<dbReference type="InterPro" id="IPR002013">
    <property type="entry name" value="SAC_dom"/>
</dbReference>
<feature type="domain" description="SAC" evidence="2">
    <location>
        <begin position="109"/>
        <end position="448"/>
    </location>
</feature>
<sequence>MASPLLYAKNGDGYVFKLSHGASAALHIGLNGSHLVKPELFPVSGINQIASIIGVIRLRSSRYIIVASKTAEVGQIRGNSILKVVEYKVLPLSNSFLKDDDEQKYLELLKFHLDTAQLYFSYNYDLTNSHQRLSEQQRAPGAAIWKHADNRFFWNYYVTEELMDLAKNDSNVDPFIVPLIYGYANIIDTTTNLKAISFGIITRRSRFRAGTRYFRRGIDANGNVANYNETEQLLIVHSAKDAYETYSYIQTRGSVPVYWAEVNNLKYKPDLSIGEPPLDATKKHFDQQIELYGENYLVNLVNQKGYELPVKNAYENIVSAINNPKLHYVYFDYHHECRNLKWHRVKILIEHLTKLGLSNDDFYHERSVDGVAQVLHKQGSVVRTNCMDCLDRTNVVQSTMAHWILQRQFEVSGVLSPGHVWENDKSLLFKFQNMWADNADAVSKAYSGTGALKTDYTRTGKRTKKGALNDLINSITRYYRNNLRDGPRQDSFDLFLGQFAPFESVQSPFDDKRPPFVQAVPYIFLASSVLFLATLIFPRGSLTSLKNFFLLATCFLASGFTGHYMLKNGLQFVSWPNLVDLDFLIKRDIFADGKVSGVRFVKNTKYHSPTTSKAD</sequence>
<dbReference type="Pfam" id="PF02383">
    <property type="entry name" value="Syja_N"/>
    <property type="match status" value="1"/>
</dbReference>
<reference evidence="3" key="1">
    <citation type="journal article" date="2014" name="Genome Announc.">
        <title>Genome sequence of the yeast Cyberlindnera fabianii (Hansenula fabianii).</title>
        <authorList>
            <person name="Freel K.C."/>
            <person name="Sarilar V."/>
            <person name="Neuveglise C."/>
            <person name="Devillers H."/>
            <person name="Friedrich A."/>
            <person name="Schacherer J."/>
        </authorList>
    </citation>
    <scope>NUCLEOTIDE SEQUENCE</scope>
    <source>
        <strain evidence="3">YJS4271</strain>
    </source>
</reference>
<proteinExistence type="predicted"/>
<gene>
    <name evidence="3" type="ORF">CYFA0S_20e02190g</name>
</gene>
<keyword evidence="1" id="KW-1133">Transmembrane helix</keyword>
<dbReference type="GO" id="GO:0046856">
    <property type="term" value="P:phosphatidylinositol dephosphorylation"/>
    <property type="evidence" value="ECO:0007669"/>
    <property type="project" value="TreeGrafter"/>
</dbReference>